<keyword evidence="4" id="KW-1185">Reference proteome</keyword>
<organism evidence="3 4">
    <name type="scientific">Sphingobacterium ginsenosidimutans</name>
    <dbReference type="NCBI Taxonomy" id="687845"/>
    <lineage>
        <taxon>Bacteria</taxon>
        <taxon>Pseudomonadati</taxon>
        <taxon>Bacteroidota</taxon>
        <taxon>Sphingobacteriia</taxon>
        <taxon>Sphingobacteriales</taxon>
        <taxon>Sphingobacteriaceae</taxon>
        <taxon>Sphingobacterium</taxon>
    </lineage>
</organism>
<dbReference type="PANTHER" id="PTHR11927">
    <property type="entry name" value="GALACTOSIDE 2-L-FUCOSYLTRANSFERASE"/>
    <property type="match status" value="1"/>
</dbReference>
<dbReference type="EMBL" id="BAAAZK010000008">
    <property type="protein sequence ID" value="GAA4182952.1"/>
    <property type="molecule type" value="Genomic_DNA"/>
</dbReference>
<sequence length="285" mass="34138">MKIVKFLGGLGNQLFQYAFFLALQQKFKHVKADLIDFEDYHLHNGFELERVFNISLPELSTFETNIYTRNNNKWLWRKLRRLYNTKHIYIEETIPFSYMKEIFEDKKSHYYWGYWQHIEYINQVAPILRQQLKFPTLEGAENIRVQHLIQQQNAISLHVRRGDYLQESLFKDICTEEYYQKSIQYMLETNESPLFIIFSNDIDWCKTHFKDLNAIFVEHNSGNNSFRDLQLMSQCNHHIIANSSFSWWGAWLNDSPDKIVVSPRKWVNDPTLDTSGLVLPTFITF</sequence>
<keyword evidence="2" id="KW-0808">Transferase</keyword>
<keyword evidence="1" id="KW-0328">Glycosyltransferase</keyword>
<protein>
    <submittedName>
        <fullName evidence="3">Alpha-1,2-fucosyltransferase</fullName>
    </submittedName>
</protein>
<evidence type="ECO:0000256" key="1">
    <source>
        <dbReference type="ARBA" id="ARBA00022676"/>
    </source>
</evidence>
<comment type="caution">
    <text evidence="3">The sequence shown here is derived from an EMBL/GenBank/DDBJ whole genome shotgun (WGS) entry which is preliminary data.</text>
</comment>
<accession>A0ABP8AF99</accession>
<evidence type="ECO:0000313" key="4">
    <source>
        <dbReference type="Proteomes" id="UP001500167"/>
    </source>
</evidence>
<evidence type="ECO:0000256" key="2">
    <source>
        <dbReference type="ARBA" id="ARBA00022679"/>
    </source>
</evidence>
<dbReference type="RefSeq" id="WP_346088002.1">
    <property type="nucleotide sequence ID" value="NZ_BAAAZK010000008.1"/>
</dbReference>
<name>A0ABP8AF99_9SPHI</name>
<dbReference type="Pfam" id="PF01531">
    <property type="entry name" value="Glyco_transf_11"/>
    <property type="match status" value="1"/>
</dbReference>
<dbReference type="InterPro" id="IPR002516">
    <property type="entry name" value="Glyco_trans_11"/>
</dbReference>
<evidence type="ECO:0000313" key="3">
    <source>
        <dbReference type="EMBL" id="GAA4182952.1"/>
    </source>
</evidence>
<gene>
    <name evidence="3" type="ORF">GCM10022218_40900</name>
</gene>
<proteinExistence type="predicted"/>
<dbReference type="CDD" id="cd11301">
    <property type="entry name" value="Fut1_Fut2_like"/>
    <property type="match status" value="1"/>
</dbReference>
<dbReference type="PANTHER" id="PTHR11927:SF9">
    <property type="entry name" value="L-FUCOSYLTRANSFERASE"/>
    <property type="match status" value="1"/>
</dbReference>
<dbReference type="Proteomes" id="UP001500167">
    <property type="component" value="Unassembled WGS sequence"/>
</dbReference>
<reference evidence="4" key="1">
    <citation type="journal article" date="2019" name="Int. J. Syst. Evol. Microbiol.">
        <title>The Global Catalogue of Microorganisms (GCM) 10K type strain sequencing project: providing services to taxonomists for standard genome sequencing and annotation.</title>
        <authorList>
            <consortium name="The Broad Institute Genomics Platform"/>
            <consortium name="The Broad Institute Genome Sequencing Center for Infectious Disease"/>
            <person name="Wu L."/>
            <person name="Ma J."/>
        </authorList>
    </citation>
    <scope>NUCLEOTIDE SEQUENCE [LARGE SCALE GENOMIC DNA]</scope>
    <source>
        <strain evidence="4">JCM 16722</strain>
    </source>
</reference>